<dbReference type="InterPro" id="IPR015943">
    <property type="entry name" value="WD40/YVTN_repeat-like_dom_sf"/>
</dbReference>
<dbReference type="InterPro" id="IPR036322">
    <property type="entry name" value="WD40_repeat_dom_sf"/>
</dbReference>
<protein>
    <submittedName>
        <fullName evidence="1">WD repeat-containing protein WRAP73</fullName>
    </submittedName>
</protein>
<dbReference type="SUPFAM" id="SSF50978">
    <property type="entry name" value="WD40 repeat-like"/>
    <property type="match status" value="1"/>
</dbReference>
<dbReference type="SMART" id="SM00320">
    <property type="entry name" value="WD40"/>
    <property type="match status" value="7"/>
</dbReference>
<name>A0A6F9DWD9_9ASCI</name>
<dbReference type="PANTHER" id="PTHR16220:SF0">
    <property type="entry name" value="WD REPEAT-CONTAINING PROTEIN WRAP73"/>
    <property type="match status" value="1"/>
</dbReference>
<dbReference type="Gene3D" id="2.130.10.10">
    <property type="entry name" value="YVTN repeat-like/Quinoprotein amine dehydrogenase"/>
    <property type="match status" value="4"/>
</dbReference>
<dbReference type="InterPro" id="IPR052778">
    <property type="entry name" value="Centrosome-WD_assoc"/>
</dbReference>
<dbReference type="Pfam" id="PF00400">
    <property type="entry name" value="WD40"/>
    <property type="match status" value="1"/>
</dbReference>
<reference evidence="1" key="1">
    <citation type="submission" date="2020-04" db="EMBL/GenBank/DDBJ databases">
        <authorList>
            <person name="Neveu A P."/>
        </authorList>
    </citation>
    <scope>NUCLEOTIDE SEQUENCE</scope>
    <source>
        <tissue evidence="1">Whole embryo</tissue>
    </source>
</reference>
<sequence>MNFSELFKQSQGLCKFSPDGQYLVNCVSYKVIIRDVETLQIIRLYTCVDAIQAVDWSSDSQFLLCAMYKRGMCQVWSIDQPDWTCKIDEGSAGLIHALWSPDGRHVLTAASFNLRVTVWSLVNKSISYIRFVKNAKECLSFSSDGKYLALAECRKCKDCVSVFAVDSWQLMNLFETDTEDLSGLKWSPDGRVICVWDHCLWYKILIYTMDGRCLSTYKAYEWALGVKRAVWSPTSQFLAVGSYDQKVRLLNHITWKSISEFSHTSTVQASNVVVYGEKESRPEIPKHENTNLNAPPTIFSTQSKYEFLTLPVELECCLPDPEKPNPKIGVNWMEFSPDNKYLATIDDSMRTAMHIWSMQKLCLFVVLKQTSPIKCARWDPCKSRLALCTGNDKIYLWSPSGSVSVQVPISATFHVYSLKWHPNGRSILLLSKEQTCICYLENSPT</sequence>
<dbReference type="InterPro" id="IPR001680">
    <property type="entry name" value="WD40_rpt"/>
</dbReference>
<evidence type="ECO:0000313" key="1">
    <source>
        <dbReference type="EMBL" id="CAB3267764.1"/>
    </source>
</evidence>
<accession>A0A6F9DWD9</accession>
<organism evidence="1">
    <name type="scientific">Phallusia mammillata</name>
    <dbReference type="NCBI Taxonomy" id="59560"/>
    <lineage>
        <taxon>Eukaryota</taxon>
        <taxon>Metazoa</taxon>
        <taxon>Chordata</taxon>
        <taxon>Tunicata</taxon>
        <taxon>Ascidiacea</taxon>
        <taxon>Phlebobranchia</taxon>
        <taxon>Ascidiidae</taxon>
        <taxon>Phallusia</taxon>
    </lineage>
</organism>
<gene>
    <name evidence="1" type="primary">Wrap73</name>
</gene>
<dbReference type="GO" id="GO:0005815">
    <property type="term" value="C:microtubule organizing center"/>
    <property type="evidence" value="ECO:0007669"/>
    <property type="project" value="TreeGrafter"/>
</dbReference>
<dbReference type="EMBL" id="LR791902">
    <property type="protein sequence ID" value="CAB3267764.1"/>
    <property type="molecule type" value="mRNA"/>
</dbReference>
<dbReference type="GO" id="GO:1990811">
    <property type="term" value="C:MWP complex"/>
    <property type="evidence" value="ECO:0007669"/>
    <property type="project" value="TreeGrafter"/>
</dbReference>
<proteinExistence type="evidence at transcript level"/>
<dbReference type="PANTHER" id="PTHR16220">
    <property type="entry name" value="WD REPEAT PROTEIN 8-RELATED"/>
    <property type="match status" value="1"/>
</dbReference>
<dbReference type="AlphaFoldDB" id="A0A6F9DWD9"/>